<dbReference type="AlphaFoldDB" id="A0AAN8HUB4"/>
<keyword evidence="3" id="KW-1185">Reference proteome</keyword>
<accession>A0AAN8HUB4</accession>
<feature type="region of interest" description="Disordered" evidence="1">
    <location>
        <begin position="17"/>
        <end position="80"/>
    </location>
</feature>
<evidence type="ECO:0000313" key="2">
    <source>
        <dbReference type="EMBL" id="KAK5928954.1"/>
    </source>
</evidence>
<gene>
    <name evidence="2" type="ORF">CgunFtcFv8_010230</name>
</gene>
<evidence type="ECO:0000313" key="3">
    <source>
        <dbReference type="Proteomes" id="UP001331515"/>
    </source>
</evidence>
<reference evidence="2 3" key="1">
    <citation type="journal article" date="2023" name="Mol. Biol. Evol.">
        <title>Genomics of Secondarily Temperate Adaptation in the Only Non-Antarctic Icefish.</title>
        <authorList>
            <person name="Rivera-Colon A.G."/>
            <person name="Rayamajhi N."/>
            <person name="Minhas B.F."/>
            <person name="Madrigal G."/>
            <person name="Bilyk K.T."/>
            <person name="Yoon V."/>
            <person name="Hune M."/>
            <person name="Gregory S."/>
            <person name="Cheng C.H.C."/>
            <person name="Catchen J.M."/>
        </authorList>
    </citation>
    <scope>NUCLEOTIDE SEQUENCE [LARGE SCALE GENOMIC DNA]</scope>
    <source>
        <tissue evidence="2">White muscle</tissue>
    </source>
</reference>
<protein>
    <submittedName>
        <fullName evidence="2">Uncharacterized protein</fullName>
    </submittedName>
</protein>
<dbReference type="EMBL" id="JAURVH010001517">
    <property type="protein sequence ID" value="KAK5928954.1"/>
    <property type="molecule type" value="Genomic_DNA"/>
</dbReference>
<dbReference type="Proteomes" id="UP001331515">
    <property type="component" value="Unassembled WGS sequence"/>
</dbReference>
<proteinExistence type="predicted"/>
<organism evidence="2 3">
    <name type="scientific">Champsocephalus gunnari</name>
    <name type="common">Mackerel icefish</name>
    <dbReference type="NCBI Taxonomy" id="52237"/>
    <lineage>
        <taxon>Eukaryota</taxon>
        <taxon>Metazoa</taxon>
        <taxon>Chordata</taxon>
        <taxon>Craniata</taxon>
        <taxon>Vertebrata</taxon>
        <taxon>Euteleostomi</taxon>
        <taxon>Actinopterygii</taxon>
        <taxon>Neopterygii</taxon>
        <taxon>Teleostei</taxon>
        <taxon>Neoteleostei</taxon>
        <taxon>Acanthomorphata</taxon>
        <taxon>Eupercaria</taxon>
        <taxon>Perciformes</taxon>
        <taxon>Notothenioidei</taxon>
        <taxon>Channichthyidae</taxon>
        <taxon>Champsocephalus</taxon>
    </lineage>
</organism>
<evidence type="ECO:0000256" key="1">
    <source>
        <dbReference type="SAM" id="MobiDB-lite"/>
    </source>
</evidence>
<sequence>MHVSATSIRSLSASLFSSLRDPRPDPHPRPLHPQVLGSLSSDMCEQRDVVTSPSDPHPPDISPLRCSRVSGELVEGEEGD</sequence>
<comment type="caution">
    <text evidence="2">The sequence shown here is derived from an EMBL/GenBank/DDBJ whole genome shotgun (WGS) entry which is preliminary data.</text>
</comment>
<name>A0AAN8HUB4_CHAGU</name>